<dbReference type="InterPro" id="IPR036388">
    <property type="entry name" value="WH-like_DNA-bd_sf"/>
</dbReference>
<evidence type="ECO:0000313" key="2">
    <source>
        <dbReference type="EMBL" id="GBF50401.1"/>
    </source>
</evidence>
<sequence>MAAQKQSKSVASKHSNKVKNVETVSSLPNQFVREMRKGGVRCLHLNLRRAVRTVDRHFDFALEVVGLTANRFNILMTLGANPKGMELAPLAQLLVYDRSTLLRNLEPLEKAKWISDIPSDTKRARKISLTPEGIQKLKEGLVAWNKAQKKAESVLGGSDYNLILKKLRLLANQEHFLDTDKFAD</sequence>
<organism evidence="2 3">
    <name type="scientific">Leptospira ryugenii</name>
    <dbReference type="NCBI Taxonomy" id="1917863"/>
    <lineage>
        <taxon>Bacteria</taxon>
        <taxon>Pseudomonadati</taxon>
        <taxon>Spirochaetota</taxon>
        <taxon>Spirochaetia</taxon>
        <taxon>Leptospirales</taxon>
        <taxon>Leptospiraceae</taxon>
        <taxon>Leptospira</taxon>
    </lineage>
</organism>
<dbReference type="Proteomes" id="UP000245133">
    <property type="component" value="Unassembled WGS sequence"/>
</dbReference>
<keyword evidence="3" id="KW-1185">Reference proteome</keyword>
<dbReference type="PROSITE" id="PS50995">
    <property type="entry name" value="HTH_MARR_2"/>
    <property type="match status" value="1"/>
</dbReference>
<comment type="caution">
    <text evidence="2">The sequence shown here is derived from an EMBL/GenBank/DDBJ whole genome shotgun (WGS) entry which is preliminary data.</text>
</comment>
<gene>
    <name evidence="2" type="ORF">LPTSP4_19260</name>
</gene>
<evidence type="ECO:0000259" key="1">
    <source>
        <dbReference type="PROSITE" id="PS50995"/>
    </source>
</evidence>
<feature type="domain" description="HTH marR-type" evidence="1">
    <location>
        <begin position="40"/>
        <end position="172"/>
    </location>
</feature>
<proteinExistence type="predicted"/>
<dbReference type="InterPro" id="IPR000835">
    <property type="entry name" value="HTH_MarR-typ"/>
</dbReference>
<dbReference type="SMART" id="SM00347">
    <property type="entry name" value="HTH_MARR"/>
    <property type="match status" value="1"/>
</dbReference>
<dbReference type="SUPFAM" id="SSF46785">
    <property type="entry name" value="Winged helix' DNA-binding domain"/>
    <property type="match status" value="1"/>
</dbReference>
<evidence type="ECO:0000313" key="3">
    <source>
        <dbReference type="Proteomes" id="UP000245133"/>
    </source>
</evidence>
<accession>A0A2P2E0J8</accession>
<dbReference type="EMBL" id="BFBB01000004">
    <property type="protein sequence ID" value="GBF50401.1"/>
    <property type="molecule type" value="Genomic_DNA"/>
</dbReference>
<dbReference type="Gene3D" id="1.10.10.10">
    <property type="entry name" value="Winged helix-like DNA-binding domain superfamily/Winged helix DNA-binding domain"/>
    <property type="match status" value="1"/>
</dbReference>
<dbReference type="RefSeq" id="WP_108976277.1">
    <property type="nucleotide sequence ID" value="NZ_BFBB01000004.1"/>
</dbReference>
<name>A0A2P2E0J8_9LEPT</name>
<reference evidence="2 3" key="1">
    <citation type="submission" date="2018-02" db="EMBL/GenBank/DDBJ databases">
        <title>Novel Leptospira species isolated from soil and water in Japan.</title>
        <authorList>
            <person name="Nakao R."/>
            <person name="Masuzawa T."/>
        </authorList>
    </citation>
    <scope>NUCLEOTIDE SEQUENCE [LARGE SCALE GENOMIC DNA]</scope>
    <source>
        <strain evidence="2 3">YH101</strain>
    </source>
</reference>
<dbReference type="OrthoDB" id="7359569at2"/>
<protein>
    <recommendedName>
        <fullName evidence="1">HTH marR-type domain-containing protein</fullName>
    </recommendedName>
</protein>
<dbReference type="AlphaFoldDB" id="A0A2P2E0J8"/>
<dbReference type="InterPro" id="IPR036390">
    <property type="entry name" value="WH_DNA-bd_sf"/>
</dbReference>
<dbReference type="GO" id="GO:0003700">
    <property type="term" value="F:DNA-binding transcription factor activity"/>
    <property type="evidence" value="ECO:0007669"/>
    <property type="project" value="InterPro"/>
</dbReference>